<dbReference type="eggNOG" id="COG0300">
    <property type="taxonomic scope" value="Bacteria"/>
</dbReference>
<evidence type="ECO:0000256" key="2">
    <source>
        <dbReference type="ARBA" id="ARBA00006484"/>
    </source>
</evidence>
<dbReference type="InterPro" id="IPR020904">
    <property type="entry name" value="Sc_DH/Rdtase_CS"/>
</dbReference>
<dbReference type="Pfam" id="PF00106">
    <property type="entry name" value="adh_short"/>
    <property type="match status" value="1"/>
</dbReference>
<dbReference type="RefSeq" id="WP_007469596.1">
    <property type="nucleotide sequence ID" value="NZ_KI391953.1"/>
</dbReference>
<evidence type="ECO:0000313" key="4">
    <source>
        <dbReference type="EMBL" id="EFV13342.1"/>
    </source>
</evidence>
<dbReference type="AlphaFoldDB" id="E5XQM9"/>
<dbReference type="OrthoDB" id="9797538at2"/>
<dbReference type="InterPro" id="IPR002347">
    <property type="entry name" value="SDR_fam"/>
</dbReference>
<dbReference type="HOGENOM" id="CLU_010194_2_1_11"/>
<name>E5XQM9_SEGRC</name>
<proteinExistence type="inferred from homology"/>
<evidence type="ECO:0000313" key="5">
    <source>
        <dbReference type="Proteomes" id="UP000004816"/>
    </source>
</evidence>
<dbReference type="GO" id="GO:0016491">
    <property type="term" value="F:oxidoreductase activity"/>
    <property type="evidence" value="ECO:0007669"/>
    <property type="project" value="UniProtKB-KW"/>
</dbReference>
<dbReference type="InterPro" id="IPR036291">
    <property type="entry name" value="NAD(P)-bd_dom_sf"/>
</dbReference>
<keyword evidence="3" id="KW-0560">Oxidoreductase</keyword>
<dbReference type="PRINTS" id="PR00081">
    <property type="entry name" value="GDHRDH"/>
</dbReference>
<comment type="subcellular location">
    <subcellularLocation>
        <location evidence="1">Endoplasmic reticulum</location>
    </subcellularLocation>
</comment>
<dbReference type="PROSITE" id="PS00061">
    <property type="entry name" value="ADH_SHORT"/>
    <property type="match status" value="1"/>
</dbReference>
<evidence type="ECO:0000256" key="1">
    <source>
        <dbReference type="ARBA" id="ARBA00004240"/>
    </source>
</evidence>
<dbReference type="PIRSF" id="PIRSF000126">
    <property type="entry name" value="11-beta-HSD1"/>
    <property type="match status" value="1"/>
</dbReference>
<sequence>MPLPPPSPDQPAVITGASLGIGKAIAHELAARGYPVLLVARQGELLEALAAEIREKYKVGADVRVVDLVDPEARSAFQEELASLDVSILVANAGFATQGLWHKGLDYAKERAEVELNVVAAYENTLAVLPKMLKRRSGGVVLTGSNAGNNVFPTGSTYAATKAFVNTFAESLHFDVKSQGVHVTLLAPGFVETALKDDLKAGLFSSSLFTASAEHTAKATVDGLVKNKLRVVPILAHKIQTAMALYSARGLYGRASQLLVGRK</sequence>
<protein>
    <recommendedName>
        <fullName evidence="6">Short-chain dehydrogenase</fullName>
    </recommendedName>
</protein>
<gene>
    <name evidence="4" type="ORF">HMPREF9336_01801</name>
</gene>
<dbReference type="STRING" id="679197.HMPREF9336_01801"/>
<dbReference type="PANTHER" id="PTHR43899:SF13">
    <property type="entry name" value="RH59310P"/>
    <property type="match status" value="1"/>
</dbReference>
<dbReference type="Proteomes" id="UP000004816">
    <property type="component" value="Unassembled WGS sequence"/>
</dbReference>
<keyword evidence="5" id="KW-1185">Reference proteome</keyword>
<comment type="caution">
    <text evidence="4">The sequence shown here is derived from an EMBL/GenBank/DDBJ whole genome shotgun (WGS) entry which is preliminary data.</text>
</comment>
<accession>E5XQM9</accession>
<reference evidence="4 5" key="1">
    <citation type="journal article" date="2011" name="Stand. Genomic Sci.">
        <title>High quality draft genome sequence of Segniliparus rugosus CDC 945(T)= (ATCC BAA-974(T)).</title>
        <authorList>
            <person name="Earl A.M."/>
            <person name="Desjardins C.A."/>
            <person name="Fitzgerald M.G."/>
            <person name="Arachchi H.M."/>
            <person name="Zeng Q."/>
            <person name="Mehta T."/>
            <person name="Griggs A."/>
            <person name="Birren B.W."/>
            <person name="Toney N.C."/>
            <person name="Carr J."/>
            <person name="Posey J."/>
            <person name="Butler W.R."/>
        </authorList>
    </citation>
    <scope>NUCLEOTIDE SEQUENCE [LARGE SCALE GENOMIC DNA]</scope>
    <source>
        <strain evidence="5">ATCC BAA-974 / DSM 45345 / CCUG 50838 / CIP 108380 / JCM 13579 / CDC 945</strain>
    </source>
</reference>
<dbReference type="SUPFAM" id="SSF51735">
    <property type="entry name" value="NAD(P)-binding Rossmann-fold domains"/>
    <property type="match status" value="1"/>
</dbReference>
<dbReference type="PANTHER" id="PTHR43899">
    <property type="entry name" value="RH59310P"/>
    <property type="match status" value="1"/>
</dbReference>
<evidence type="ECO:0008006" key="6">
    <source>
        <dbReference type="Google" id="ProtNLM"/>
    </source>
</evidence>
<dbReference type="Gene3D" id="3.40.50.720">
    <property type="entry name" value="NAD(P)-binding Rossmann-like Domain"/>
    <property type="match status" value="1"/>
</dbReference>
<organism evidence="4 5">
    <name type="scientific">Segniliparus rugosus (strain ATCC BAA-974 / DSM 45345 / CCUG 50838 / CIP 108380 / JCM 13579 / CDC 945)</name>
    <dbReference type="NCBI Taxonomy" id="679197"/>
    <lineage>
        <taxon>Bacteria</taxon>
        <taxon>Bacillati</taxon>
        <taxon>Actinomycetota</taxon>
        <taxon>Actinomycetes</taxon>
        <taxon>Mycobacteriales</taxon>
        <taxon>Segniliparaceae</taxon>
        <taxon>Segniliparus</taxon>
    </lineage>
</organism>
<dbReference type="EMBL" id="ACZI02000002">
    <property type="protein sequence ID" value="EFV13342.1"/>
    <property type="molecule type" value="Genomic_DNA"/>
</dbReference>
<evidence type="ECO:0000256" key="3">
    <source>
        <dbReference type="ARBA" id="ARBA00023002"/>
    </source>
</evidence>
<comment type="similarity">
    <text evidence="2">Belongs to the short-chain dehydrogenases/reductases (SDR) family.</text>
</comment>
<dbReference type="InterPro" id="IPR051019">
    <property type="entry name" value="VLCFA-Steroid_DH"/>
</dbReference>